<organism evidence="1 2">
    <name type="scientific">Gelidibacter algens</name>
    <dbReference type="NCBI Taxonomy" id="49280"/>
    <lineage>
        <taxon>Bacteria</taxon>
        <taxon>Pseudomonadati</taxon>
        <taxon>Bacteroidota</taxon>
        <taxon>Flavobacteriia</taxon>
        <taxon>Flavobacteriales</taxon>
        <taxon>Flavobacteriaceae</taxon>
        <taxon>Gelidibacter</taxon>
    </lineage>
</organism>
<sequence length="125" mass="14356">MLCVTSIFGQNVKVKKDILSIDKTEVCKFSSSERNHYEIQDLEGNSIMNVEYATEDVQTLCGNEQFRYLKFTKQNSDEVYYSDFDVSTFKISLSGTKNIARQLIVNDEFLSEAGINYDKINAFFS</sequence>
<keyword evidence="2" id="KW-1185">Reference proteome</keyword>
<protein>
    <submittedName>
        <fullName evidence="1">Uncharacterized protein</fullName>
    </submittedName>
</protein>
<evidence type="ECO:0000313" key="1">
    <source>
        <dbReference type="EMBL" id="RAJ17731.1"/>
    </source>
</evidence>
<dbReference type="RefSeq" id="WP_066432860.1">
    <property type="nucleotide sequence ID" value="NZ_LZRN01000012.1"/>
</dbReference>
<gene>
    <name evidence="1" type="ORF">LX77_03837</name>
</gene>
<accession>A0A1A7R2T1</accession>
<proteinExistence type="predicted"/>
<comment type="caution">
    <text evidence="1">The sequence shown here is derived from an EMBL/GenBank/DDBJ whole genome shotgun (WGS) entry which is preliminary data.</text>
</comment>
<name>A0A1A7R2T1_9FLAO</name>
<dbReference type="Proteomes" id="UP000248987">
    <property type="component" value="Unassembled WGS sequence"/>
</dbReference>
<dbReference type="STRING" id="49280.A9996_07600"/>
<evidence type="ECO:0000313" key="2">
    <source>
        <dbReference type="Proteomes" id="UP000248987"/>
    </source>
</evidence>
<dbReference type="AlphaFoldDB" id="A0A1A7R2T1"/>
<reference evidence="1 2" key="1">
    <citation type="submission" date="2018-06" db="EMBL/GenBank/DDBJ databases">
        <title>Genomic Encyclopedia of Archaeal and Bacterial Type Strains, Phase II (KMG-II): from individual species to whole genera.</title>
        <authorList>
            <person name="Goeker M."/>
        </authorList>
    </citation>
    <scope>NUCLEOTIDE SEQUENCE [LARGE SCALE GENOMIC DNA]</scope>
    <source>
        <strain evidence="1 2">DSM 12408</strain>
    </source>
</reference>
<dbReference type="EMBL" id="QLLQ01000030">
    <property type="protein sequence ID" value="RAJ17731.1"/>
    <property type="molecule type" value="Genomic_DNA"/>
</dbReference>